<accession>A0ABW1SUT9</accession>
<name>A0ABW1SUT9_9LACO</name>
<evidence type="ECO:0008006" key="4">
    <source>
        <dbReference type="Google" id="ProtNLM"/>
    </source>
</evidence>
<feature type="signal peptide" evidence="1">
    <location>
        <begin position="1"/>
        <end position="28"/>
    </location>
</feature>
<evidence type="ECO:0000256" key="1">
    <source>
        <dbReference type="SAM" id="SignalP"/>
    </source>
</evidence>
<reference evidence="3" key="1">
    <citation type="journal article" date="2019" name="Int. J. Syst. Evol. Microbiol.">
        <title>The Global Catalogue of Microorganisms (GCM) 10K type strain sequencing project: providing services to taxonomists for standard genome sequencing and annotation.</title>
        <authorList>
            <consortium name="The Broad Institute Genomics Platform"/>
            <consortium name="The Broad Institute Genome Sequencing Center for Infectious Disease"/>
            <person name="Wu L."/>
            <person name="Ma J."/>
        </authorList>
    </citation>
    <scope>NUCLEOTIDE SEQUENCE [LARGE SCALE GENOMIC DNA]</scope>
    <source>
        <strain evidence="3">CCM 8905</strain>
    </source>
</reference>
<protein>
    <recommendedName>
        <fullName evidence="4">D-alanyl-D-alanine carboxypeptidase</fullName>
    </recommendedName>
</protein>
<keyword evidence="3" id="KW-1185">Reference proteome</keyword>
<proteinExistence type="predicted"/>
<dbReference type="EMBL" id="JBHSSK010000027">
    <property type="protein sequence ID" value="MFC6207922.1"/>
    <property type="molecule type" value="Genomic_DNA"/>
</dbReference>
<sequence>MVKWMKAGLVSVASLVLVVPLFTSPAEASSKVKVVSTAKVAKQAYHGKKGNIYSSAKLTKRRYRMNHYKYTTWYAYKKATIKNKGKKAKLTYIKSGKKSGWIYSKYLTAGNAPINKQKRQEDIYVAYNKTVMSASQQVQEDATTTNDDYYSIGGQIIYAWEGDNQGISEVKKDKATLLKVYALFEGRFTKSQNASFSAMANKLKNQEVNETTLDLVRTDMATFSSVLGTQVQDLN</sequence>
<comment type="caution">
    <text evidence="2">The sequence shown here is derived from an EMBL/GenBank/DDBJ whole genome shotgun (WGS) entry which is preliminary data.</text>
</comment>
<gene>
    <name evidence="2" type="ORF">ACFP1G_10670</name>
</gene>
<dbReference type="RefSeq" id="WP_125694672.1">
    <property type="nucleotide sequence ID" value="NZ_JBHSSK010000027.1"/>
</dbReference>
<keyword evidence="1" id="KW-0732">Signal</keyword>
<organism evidence="2 3">
    <name type="scientific">Levilactobacillus tongjiangensis</name>
    <dbReference type="NCBI Taxonomy" id="2486023"/>
    <lineage>
        <taxon>Bacteria</taxon>
        <taxon>Bacillati</taxon>
        <taxon>Bacillota</taxon>
        <taxon>Bacilli</taxon>
        <taxon>Lactobacillales</taxon>
        <taxon>Lactobacillaceae</taxon>
        <taxon>Levilactobacillus</taxon>
    </lineage>
</organism>
<evidence type="ECO:0000313" key="3">
    <source>
        <dbReference type="Proteomes" id="UP001596254"/>
    </source>
</evidence>
<feature type="chain" id="PRO_5045653814" description="D-alanyl-D-alanine carboxypeptidase" evidence="1">
    <location>
        <begin position="29"/>
        <end position="235"/>
    </location>
</feature>
<dbReference type="Proteomes" id="UP001596254">
    <property type="component" value="Unassembled WGS sequence"/>
</dbReference>
<evidence type="ECO:0000313" key="2">
    <source>
        <dbReference type="EMBL" id="MFC6207922.1"/>
    </source>
</evidence>